<dbReference type="PANTHER" id="PTHR43775:SF37">
    <property type="entry name" value="SI:DKEY-61P9.11"/>
    <property type="match status" value="1"/>
</dbReference>
<keyword evidence="5" id="KW-1185">Reference proteome</keyword>
<dbReference type="Gene3D" id="3.30.70.250">
    <property type="entry name" value="Malonyl-CoA ACP transacylase, ACP-binding"/>
    <property type="match status" value="1"/>
</dbReference>
<evidence type="ECO:0000259" key="3">
    <source>
        <dbReference type="SMART" id="SM00827"/>
    </source>
</evidence>
<dbReference type="GO" id="GO:0006633">
    <property type="term" value="P:fatty acid biosynthetic process"/>
    <property type="evidence" value="ECO:0007669"/>
    <property type="project" value="TreeGrafter"/>
</dbReference>
<proteinExistence type="predicted"/>
<dbReference type="InterPro" id="IPR050091">
    <property type="entry name" value="PKS_NRPS_Biosynth_Enz"/>
</dbReference>
<dbReference type="InterPro" id="IPR016036">
    <property type="entry name" value="Malonyl_transacylase_ACP-bd"/>
</dbReference>
<dbReference type="Pfam" id="PF00698">
    <property type="entry name" value="Acyl_transf_1"/>
    <property type="match status" value="1"/>
</dbReference>
<keyword evidence="4" id="KW-0012">Acyltransferase</keyword>
<dbReference type="OrthoDB" id="4726421at2"/>
<protein>
    <submittedName>
        <fullName evidence="4">Acyltransferase domain-containing protein</fullName>
    </submittedName>
</protein>
<dbReference type="AlphaFoldDB" id="A0A5N0VJL3"/>
<feature type="domain" description="Malonyl-CoA:ACP transacylase (MAT)" evidence="3">
    <location>
        <begin position="73"/>
        <end position="364"/>
    </location>
</feature>
<evidence type="ECO:0000313" key="5">
    <source>
        <dbReference type="Proteomes" id="UP000319769"/>
    </source>
</evidence>
<evidence type="ECO:0000256" key="2">
    <source>
        <dbReference type="ARBA" id="ARBA00022553"/>
    </source>
</evidence>
<sequence length="393" mass="41697">MDERDWLHSKESLREWLTHEGPPEFGDAVDKWRSPGRPGPVRGALLASDREDALARLDVAKPVRGRERPVALLFPGQGAQHALMGTRLYQRDPVFTAAMDEVFELFGAEGTAIRDDWLSSRPRIDPDDLRRAQPLLFAVDRALGRMVCGWGVRPAALLGHSVGEVAAATMAGVFGVADAVTMMRDRIGRLTGQPAGGMLAVAADPDEVRPFLRDVVVGAVNARRQLMLAGLDGPLREAEAALRAAGYGCRRAKATTAFHSPVIAPALTGSKDALASLSLRAPGIPLYSGYTGGRLSPGTATDPAFWADQPAQPVLFGPALDALLADQDHLLVDAGPSESLAALARRHPKVRSGASAVTALLPAAPGDDRGAVLRAAAALWLEGHELDLTAIDR</sequence>
<comment type="caution">
    <text evidence="4">The sequence shown here is derived from an EMBL/GenBank/DDBJ whole genome shotgun (WGS) entry which is preliminary data.</text>
</comment>
<dbReference type="GO" id="GO:0005886">
    <property type="term" value="C:plasma membrane"/>
    <property type="evidence" value="ECO:0007669"/>
    <property type="project" value="TreeGrafter"/>
</dbReference>
<reference evidence="4" key="1">
    <citation type="submission" date="2019-09" db="EMBL/GenBank/DDBJ databases">
        <authorList>
            <person name="Teo W.F.A."/>
            <person name="Duangmal K."/>
        </authorList>
    </citation>
    <scope>NUCLEOTIDE SEQUENCE [LARGE SCALE GENOMIC DNA]</scope>
    <source>
        <strain evidence="4">K81G1</strain>
    </source>
</reference>
<dbReference type="PANTHER" id="PTHR43775">
    <property type="entry name" value="FATTY ACID SYNTHASE"/>
    <property type="match status" value="1"/>
</dbReference>
<dbReference type="GO" id="GO:0004312">
    <property type="term" value="F:fatty acid synthase activity"/>
    <property type="evidence" value="ECO:0007669"/>
    <property type="project" value="TreeGrafter"/>
</dbReference>
<evidence type="ECO:0000313" key="4">
    <source>
        <dbReference type="EMBL" id="KAA9166567.1"/>
    </source>
</evidence>
<keyword evidence="1" id="KW-0596">Phosphopantetheine</keyword>
<keyword evidence="4" id="KW-0808">Transferase</keyword>
<dbReference type="EMBL" id="VMNW02000002">
    <property type="protein sequence ID" value="KAA9166567.1"/>
    <property type="molecule type" value="Genomic_DNA"/>
</dbReference>
<organism evidence="4 5">
    <name type="scientific">Amycolatopsis acidicola</name>
    <dbReference type="NCBI Taxonomy" id="2596893"/>
    <lineage>
        <taxon>Bacteria</taxon>
        <taxon>Bacillati</taxon>
        <taxon>Actinomycetota</taxon>
        <taxon>Actinomycetes</taxon>
        <taxon>Pseudonocardiales</taxon>
        <taxon>Pseudonocardiaceae</taxon>
        <taxon>Amycolatopsis</taxon>
    </lineage>
</organism>
<dbReference type="SMART" id="SM00827">
    <property type="entry name" value="PKS_AT"/>
    <property type="match status" value="1"/>
</dbReference>
<dbReference type="Proteomes" id="UP000319769">
    <property type="component" value="Unassembled WGS sequence"/>
</dbReference>
<dbReference type="GO" id="GO:0005737">
    <property type="term" value="C:cytoplasm"/>
    <property type="evidence" value="ECO:0007669"/>
    <property type="project" value="TreeGrafter"/>
</dbReference>
<dbReference type="InterPro" id="IPR014043">
    <property type="entry name" value="Acyl_transferase_dom"/>
</dbReference>
<dbReference type="Gene3D" id="3.40.366.10">
    <property type="entry name" value="Malonyl-Coenzyme A Acyl Carrier Protein, domain 2"/>
    <property type="match status" value="1"/>
</dbReference>
<accession>A0A5N0VJL3</accession>
<dbReference type="SUPFAM" id="SSF55048">
    <property type="entry name" value="Probable ACP-binding domain of malonyl-CoA ACP transacylase"/>
    <property type="match status" value="1"/>
</dbReference>
<dbReference type="InterPro" id="IPR016035">
    <property type="entry name" value="Acyl_Trfase/lysoPLipase"/>
</dbReference>
<dbReference type="SUPFAM" id="SSF52151">
    <property type="entry name" value="FabD/lysophospholipase-like"/>
    <property type="match status" value="1"/>
</dbReference>
<dbReference type="InterPro" id="IPR001227">
    <property type="entry name" value="Ac_transferase_dom_sf"/>
</dbReference>
<keyword evidence="2" id="KW-0597">Phosphoprotein</keyword>
<dbReference type="Gene3D" id="3.30.70.3290">
    <property type="match status" value="1"/>
</dbReference>
<gene>
    <name evidence="4" type="ORF">FPZ12_002820</name>
</gene>
<name>A0A5N0VJL3_9PSEU</name>
<dbReference type="GO" id="GO:0071770">
    <property type="term" value="P:DIM/DIP cell wall layer assembly"/>
    <property type="evidence" value="ECO:0007669"/>
    <property type="project" value="TreeGrafter"/>
</dbReference>
<evidence type="ECO:0000256" key="1">
    <source>
        <dbReference type="ARBA" id="ARBA00022450"/>
    </source>
</evidence>